<dbReference type="Pfam" id="PF01271">
    <property type="entry name" value="Granin"/>
    <property type="match status" value="1"/>
</dbReference>
<feature type="compositionally biased region" description="Acidic residues" evidence="7">
    <location>
        <begin position="314"/>
        <end position="323"/>
    </location>
</feature>
<keyword evidence="5" id="KW-0968">Cytoplasmic vesicle</keyword>
<comment type="caution">
    <text evidence="9">The sequence shown here is derived from an EMBL/GenBank/DDBJ whole genome shotgun (WGS) entry which is preliminary data.</text>
</comment>
<feature type="compositionally biased region" description="Basic and acidic residues" evidence="7">
    <location>
        <begin position="116"/>
        <end position="126"/>
    </location>
</feature>
<dbReference type="GO" id="GO:0042583">
    <property type="term" value="C:chromaffin granule"/>
    <property type="evidence" value="ECO:0007669"/>
    <property type="project" value="TreeGrafter"/>
</dbReference>
<feature type="region of interest" description="Disordered" evidence="7">
    <location>
        <begin position="116"/>
        <end position="446"/>
    </location>
</feature>
<feature type="compositionally biased region" description="Polar residues" evidence="7">
    <location>
        <begin position="148"/>
        <end position="159"/>
    </location>
</feature>
<feature type="compositionally biased region" description="Acidic residues" evidence="7">
    <location>
        <begin position="220"/>
        <end position="235"/>
    </location>
</feature>
<keyword evidence="8" id="KW-0732">Signal</keyword>
<name>A0A401PLZ3_SCYTO</name>
<feature type="chain" id="PRO_5019373951" description="Chromogranin-A" evidence="8">
    <location>
        <begin position="19"/>
        <end position="466"/>
    </location>
</feature>
<dbReference type="PANTHER" id="PTHR10583:SF1">
    <property type="entry name" value="CHROMOGRANIN-A"/>
    <property type="match status" value="1"/>
</dbReference>
<feature type="compositionally biased region" description="Acidic residues" evidence="7">
    <location>
        <begin position="289"/>
        <end position="298"/>
    </location>
</feature>
<sequence>MIALAFFNVLLLAIQASSSPVPIEPSTADAKVMRCVVEVISDTLSKPSPLPISQQCMDVLRGDERIISVLRHQNLLRELQEIAAEGANEKELHKKQSSDFNDNLAVAVKNHIDKTISSADKSHETPTEEQQGSSAETLEIKDKEQDSIEGTQPNVSGYSFLTKKDKSTDSNSDVADSRDMATEKEEAVREAPVKNDSSEEESFVQQSQDHSRSEEHSPEESEQIEDVYAQEEEVDEGKSKESGEELEEDHSDYNGNKNEALSNDEQRSQEDGETREVDRNQSEDKDLSELEGDGTVSEEDIRANENNMSHQNSEDEDVEEDEYSNISDEKDGLSEEEWEERKKWKKMGELAPERNSKKHGEMSDEDRGVLERKSKFTGRANPNPHNKLSYSQYSWGNRRSHSEEGIRKKKPIPPYPRKRTETEDKKEKEEEGSANRKNEEQELENLEAIESELEAMARRLHQMRRS</sequence>
<evidence type="ECO:0000256" key="2">
    <source>
        <dbReference type="ARBA" id="ARBA00004613"/>
    </source>
</evidence>
<evidence type="ECO:0000256" key="7">
    <source>
        <dbReference type="SAM" id="MobiDB-lite"/>
    </source>
</evidence>
<dbReference type="GO" id="GO:0033604">
    <property type="term" value="P:negative regulation of catecholamine secretion"/>
    <property type="evidence" value="ECO:0007669"/>
    <property type="project" value="TreeGrafter"/>
</dbReference>
<dbReference type="GO" id="GO:0005615">
    <property type="term" value="C:extracellular space"/>
    <property type="evidence" value="ECO:0007669"/>
    <property type="project" value="TreeGrafter"/>
</dbReference>
<accession>A0A401PLZ3</accession>
<reference evidence="9 10" key="1">
    <citation type="journal article" date="2018" name="Nat. Ecol. Evol.">
        <title>Shark genomes provide insights into elasmobranch evolution and the origin of vertebrates.</title>
        <authorList>
            <person name="Hara Y"/>
            <person name="Yamaguchi K"/>
            <person name="Onimaru K"/>
            <person name="Kadota M"/>
            <person name="Koyanagi M"/>
            <person name="Keeley SD"/>
            <person name="Tatsumi K"/>
            <person name="Tanaka K"/>
            <person name="Motone F"/>
            <person name="Kageyama Y"/>
            <person name="Nozu R"/>
            <person name="Adachi N"/>
            <person name="Nishimura O"/>
            <person name="Nakagawa R"/>
            <person name="Tanegashima C"/>
            <person name="Kiyatake I"/>
            <person name="Matsumoto R"/>
            <person name="Murakumo K"/>
            <person name="Nishida K"/>
            <person name="Terakita A"/>
            <person name="Kuratani S"/>
            <person name="Sato K"/>
            <person name="Hyodo S Kuraku.S."/>
        </authorList>
    </citation>
    <scope>NUCLEOTIDE SEQUENCE [LARGE SCALE GENOMIC DNA]</scope>
</reference>
<dbReference type="STRING" id="75743.A0A401PLZ3"/>
<evidence type="ECO:0000256" key="3">
    <source>
        <dbReference type="ARBA" id="ARBA00005723"/>
    </source>
</evidence>
<feature type="compositionally biased region" description="Basic and acidic residues" evidence="7">
    <location>
        <begin position="209"/>
        <end position="219"/>
    </location>
</feature>
<feature type="compositionally biased region" description="Basic and acidic residues" evidence="7">
    <location>
        <begin position="264"/>
        <end position="288"/>
    </location>
</feature>
<gene>
    <name evidence="9" type="ORF">scyTo_0003251</name>
</gene>
<dbReference type="PANTHER" id="PTHR10583">
    <property type="entry name" value="CHROMOGRANIN"/>
    <property type="match status" value="1"/>
</dbReference>
<keyword evidence="10" id="KW-1185">Reference proteome</keyword>
<evidence type="ECO:0000256" key="8">
    <source>
        <dbReference type="SAM" id="SignalP"/>
    </source>
</evidence>
<feature type="compositionally biased region" description="Basic and acidic residues" evidence="7">
    <location>
        <begin position="418"/>
        <end position="440"/>
    </location>
</feature>
<dbReference type="AlphaFoldDB" id="A0A401PLZ3"/>
<evidence type="ECO:0000256" key="5">
    <source>
        <dbReference type="ARBA" id="ARBA00023329"/>
    </source>
</evidence>
<feature type="compositionally biased region" description="Polar residues" evidence="7">
    <location>
        <begin position="253"/>
        <end position="263"/>
    </location>
</feature>
<evidence type="ECO:0000313" key="9">
    <source>
        <dbReference type="EMBL" id="GCB74164.1"/>
    </source>
</evidence>
<dbReference type="GO" id="GO:0046676">
    <property type="term" value="P:negative regulation of insulin secretion"/>
    <property type="evidence" value="ECO:0007669"/>
    <property type="project" value="TreeGrafter"/>
</dbReference>
<evidence type="ECO:0000256" key="4">
    <source>
        <dbReference type="ARBA" id="ARBA00022525"/>
    </source>
</evidence>
<feature type="compositionally biased region" description="Basic and acidic residues" evidence="7">
    <location>
        <begin position="327"/>
        <end position="374"/>
    </location>
</feature>
<comment type="similarity">
    <text evidence="3">Belongs to the chromogranin/secretogranin protein family.</text>
</comment>
<feature type="compositionally biased region" description="Basic and acidic residues" evidence="7">
    <location>
        <begin position="175"/>
        <end position="197"/>
    </location>
</feature>
<dbReference type="GO" id="GO:0086030">
    <property type="term" value="P:adenylate cyclase-activating adrenergic receptor signaling pathway involved in cardiac muscle relaxation"/>
    <property type="evidence" value="ECO:0007669"/>
    <property type="project" value="TreeGrafter"/>
</dbReference>
<comment type="subcellular location">
    <subcellularLocation>
        <location evidence="1">Cytoplasmic vesicle</location>
        <location evidence="1">Secretory vesicle</location>
    </subcellularLocation>
    <subcellularLocation>
        <location evidence="2">Secreted</location>
    </subcellularLocation>
</comment>
<feature type="signal peptide" evidence="8">
    <location>
        <begin position="1"/>
        <end position="18"/>
    </location>
</feature>
<keyword evidence="4" id="KW-0964">Secreted</keyword>
<organism evidence="9 10">
    <name type="scientific">Scyliorhinus torazame</name>
    <name type="common">Cloudy catshark</name>
    <name type="synonym">Catulus torazame</name>
    <dbReference type="NCBI Taxonomy" id="75743"/>
    <lineage>
        <taxon>Eukaryota</taxon>
        <taxon>Metazoa</taxon>
        <taxon>Chordata</taxon>
        <taxon>Craniata</taxon>
        <taxon>Vertebrata</taxon>
        <taxon>Chondrichthyes</taxon>
        <taxon>Elasmobranchii</taxon>
        <taxon>Galeomorphii</taxon>
        <taxon>Galeoidea</taxon>
        <taxon>Carcharhiniformes</taxon>
        <taxon>Scyliorhinidae</taxon>
        <taxon>Scyliorhinus</taxon>
    </lineage>
</organism>
<evidence type="ECO:0000256" key="1">
    <source>
        <dbReference type="ARBA" id="ARBA00004398"/>
    </source>
</evidence>
<feature type="compositionally biased region" description="Polar residues" evidence="7">
    <location>
        <begin position="383"/>
        <end position="397"/>
    </location>
</feature>
<dbReference type="GO" id="GO:0042742">
    <property type="term" value="P:defense response to bacterium"/>
    <property type="evidence" value="ECO:0007669"/>
    <property type="project" value="TreeGrafter"/>
</dbReference>
<dbReference type="OMA" id="KVMTCIA"/>
<dbReference type="EMBL" id="BFAA01000873">
    <property type="protein sequence ID" value="GCB74164.1"/>
    <property type="molecule type" value="Genomic_DNA"/>
</dbReference>
<dbReference type="PRINTS" id="PR00659">
    <property type="entry name" value="CHROMOGRANIN"/>
</dbReference>
<protein>
    <recommendedName>
        <fullName evidence="6">Chromogranin-A</fullName>
    </recommendedName>
</protein>
<dbReference type="InterPro" id="IPR001819">
    <property type="entry name" value="Chromogranin_AB"/>
</dbReference>
<evidence type="ECO:0000256" key="6">
    <source>
        <dbReference type="ARBA" id="ARBA00040787"/>
    </source>
</evidence>
<dbReference type="Proteomes" id="UP000288216">
    <property type="component" value="Unassembled WGS sequence"/>
</dbReference>
<dbReference type="GO" id="GO:0030133">
    <property type="term" value="C:transport vesicle"/>
    <property type="evidence" value="ECO:0007669"/>
    <property type="project" value="UniProtKB-SubCell"/>
</dbReference>
<dbReference type="InterPro" id="IPR001990">
    <property type="entry name" value="Granin"/>
</dbReference>
<proteinExistence type="inferred from homology"/>
<evidence type="ECO:0000313" key="10">
    <source>
        <dbReference type="Proteomes" id="UP000288216"/>
    </source>
</evidence>
<dbReference type="OrthoDB" id="9948620at2759"/>